<evidence type="ECO:0000256" key="1">
    <source>
        <dbReference type="ARBA" id="ARBA00022723"/>
    </source>
</evidence>
<dbReference type="SMART" id="SM00184">
    <property type="entry name" value="RING"/>
    <property type="match status" value="1"/>
</dbReference>
<dbReference type="Gene3D" id="3.40.50.300">
    <property type="entry name" value="P-loop containing nucleotide triphosphate hydrolases"/>
    <property type="match status" value="2"/>
</dbReference>
<dbReference type="GO" id="GO:0006281">
    <property type="term" value="P:DNA repair"/>
    <property type="evidence" value="ECO:0007669"/>
    <property type="project" value="TreeGrafter"/>
</dbReference>
<evidence type="ECO:0000256" key="4">
    <source>
        <dbReference type="ARBA" id="ARBA00022801"/>
    </source>
</evidence>
<dbReference type="GO" id="GO:0008270">
    <property type="term" value="F:zinc ion binding"/>
    <property type="evidence" value="ECO:0007669"/>
    <property type="project" value="UniProtKB-KW"/>
</dbReference>
<dbReference type="SMART" id="SM00490">
    <property type="entry name" value="HELICc"/>
    <property type="match status" value="1"/>
</dbReference>
<dbReference type="PROSITE" id="PS50089">
    <property type="entry name" value="ZF_RING_2"/>
    <property type="match status" value="1"/>
</dbReference>
<dbReference type="InterPro" id="IPR017907">
    <property type="entry name" value="Znf_RING_CS"/>
</dbReference>
<keyword evidence="5" id="KW-0347">Helicase</keyword>
<keyword evidence="4" id="KW-0378">Hydrolase</keyword>
<reference evidence="13 14" key="1">
    <citation type="journal article" date="2013" name="Genome Biol.">
        <title>Genome of Acanthamoeba castellanii highlights extensive lateral gene transfer and early evolution of tyrosine kinase signaling.</title>
        <authorList>
            <person name="Clarke M."/>
            <person name="Lohan A.J."/>
            <person name="Liu B."/>
            <person name="Lagkouvardos I."/>
            <person name="Roy S."/>
            <person name="Zafar N."/>
            <person name="Bertelli C."/>
            <person name="Schilde C."/>
            <person name="Kianianmomeni A."/>
            <person name="Burglin T.R."/>
            <person name="Frech C."/>
            <person name="Turcotte B."/>
            <person name="Kopec K.O."/>
            <person name="Synnott J.M."/>
            <person name="Choo C."/>
            <person name="Paponov I."/>
            <person name="Finkler A."/>
            <person name="Soon Heng Tan C."/>
            <person name="Hutchins A.P."/>
            <person name="Weinmeier T."/>
            <person name="Rattei T."/>
            <person name="Chu J.S."/>
            <person name="Gimenez G."/>
            <person name="Irimia M."/>
            <person name="Rigden D.J."/>
            <person name="Fitzpatrick D.A."/>
            <person name="Lorenzo-Morales J."/>
            <person name="Bateman A."/>
            <person name="Chiu C.H."/>
            <person name="Tang P."/>
            <person name="Hegemann P."/>
            <person name="Fromm H."/>
            <person name="Raoult D."/>
            <person name="Greub G."/>
            <person name="Miranda-Saavedra D."/>
            <person name="Chen N."/>
            <person name="Nash P."/>
            <person name="Ginger M.L."/>
            <person name="Horn M."/>
            <person name="Schaap P."/>
            <person name="Caler L."/>
            <person name="Loftus B."/>
        </authorList>
    </citation>
    <scope>NUCLEOTIDE SEQUENCE [LARGE SCALE GENOMIC DNA]</scope>
    <source>
        <strain evidence="13 14">Neff</strain>
    </source>
</reference>
<dbReference type="SMART" id="SM00487">
    <property type="entry name" value="DEXDc"/>
    <property type="match status" value="1"/>
</dbReference>
<keyword evidence="2" id="KW-0547">Nucleotide-binding</keyword>
<dbReference type="InterPro" id="IPR049730">
    <property type="entry name" value="SNF2/RAD54-like_C"/>
</dbReference>
<proteinExistence type="predicted"/>
<evidence type="ECO:0000256" key="5">
    <source>
        <dbReference type="ARBA" id="ARBA00022806"/>
    </source>
</evidence>
<dbReference type="InterPro" id="IPR001650">
    <property type="entry name" value="Helicase_C-like"/>
</dbReference>
<dbReference type="GO" id="GO:0004386">
    <property type="term" value="F:helicase activity"/>
    <property type="evidence" value="ECO:0007669"/>
    <property type="project" value="UniProtKB-KW"/>
</dbReference>
<dbReference type="PROSITE" id="PS51194">
    <property type="entry name" value="HELICASE_CTER"/>
    <property type="match status" value="1"/>
</dbReference>
<evidence type="ECO:0000259" key="10">
    <source>
        <dbReference type="PROSITE" id="PS50089"/>
    </source>
</evidence>
<organism evidence="13 14">
    <name type="scientific">Acanthamoeba castellanii (strain ATCC 30010 / Neff)</name>
    <dbReference type="NCBI Taxonomy" id="1257118"/>
    <lineage>
        <taxon>Eukaryota</taxon>
        <taxon>Amoebozoa</taxon>
        <taxon>Discosea</taxon>
        <taxon>Longamoebia</taxon>
        <taxon>Centramoebida</taxon>
        <taxon>Acanthamoebidae</taxon>
        <taxon>Acanthamoeba</taxon>
    </lineage>
</organism>
<dbReference type="CDD" id="cd18793">
    <property type="entry name" value="SF2_C_SNF"/>
    <property type="match status" value="1"/>
</dbReference>
<dbReference type="InterPro" id="IPR027417">
    <property type="entry name" value="P-loop_NTPase"/>
</dbReference>
<evidence type="ECO:0000256" key="7">
    <source>
        <dbReference type="ARBA" id="ARBA00022840"/>
    </source>
</evidence>
<dbReference type="Proteomes" id="UP000011083">
    <property type="component" value="Unassembled WGS sequence"/>
</dbReference>
<evidence type="ECO:0000256" key="3">
    <source>
        <dbReference type="ARBA" id="ARBA00022771"/>
    </source>
</evidence>
<dbReference type="GeneID" id="14911659"/>
<dbReference type="PROSITE" id="PS51192">
    <property type="entry name" value="HELICASE_ATP_BIND_1"/>
    <property type="match status" value="1"/>
</dbReference>
<evidence type="ECO:0000256" key="9">
    <source>
        <dbReference type="SAM" id="MobiDB-lite"/>
    </source>
</evidence>
<dbReference type="GO" id="GO:0005634">
    <property type="term" value="C:nucleus"/>
    <property type="evidence" value="ECO:0007669"/>
    <property type="project" value="TreeGrafter"/>
</dbReference>
<feature type="region of interest" description="Disordered" evidence="9">
    <location>
        <begin position="193"/>
        <end position="218"/>
    </location>
</feature>
<keyword evidence="7" id="KW-0067">ATP-binding</keyword>
<dbReference type="GO" id="GO:0016787">
    <property type="term" value="F:hydrolase activity"/>
    <property type="evidence" value="ECO:0007669"/>
    <property type="project" value="UniProtKB-KW"/>
</dbReference>
<dbReference type="OrthoDB" id="19745at2759"/>
<dbReference type="Gene3D" id="3.40.50.10810">
    <property type="entry name" value="Tandem AAA-ATPase domain"/>
    <property type="match status" value="1"/>
</dbReference>
<dbReference type="InterPro" id="IPR038718">
    <property type="entry name" value="SNF2-like_sf"/>
</dbReference>
<evidence type="ECO:0000259" key="11">
    <source>
        <dbReference type="PROSITE" id="PS51192"/>
    </source>
</evidence>
<evidence type="ECO:0000313" key="14">
    <source>
        <dbReference type="Proteomes" id="UP000011083"/>
    </source>
</evidence>
<dbReference type="Pfam" id="PF13923">
    <property type="entry name" value="zf-C3HC4_2"/>
    <property type="match status" value="1"/>
</dbReference>
<feature type="compositionally biased region" description="Low complexity" evidence="9">
    <location>
        <begin position="193"/>
        <end position="215"/>
    </location>
</feature>
<keyword evidence="1" id="KW-0479">Metal-binding</keyword>
<evidence type="ECO:0000256" key="2">
    <source>
        <dbReference type="ARBA" id="ARBA00022741"/>
    </source>
</evidence>
<dbReference type="InterPro" id="IPR001841">
    <property type="entry name" value="Znf_RING"/>
</dbReference>
<dbReference type="RefSeq" id="XP_004333254.1">
    <property type="nucleotide sequence ID" value="XM_004333206.1"/>
</dbReference>
<dbReference type="GO" id="GO:0008094">
    <property type="term" value="F:ATP-dependent activity, acting on DNA"/>
    <property type="evidence" value="ECO:0007669"/>
    <property type="project" value="TreeGrafter"/>
</dbReference>
<dbReference type="CDD" id="cd18008">
    <property type="entry name" value="DEXDc_SHPRH-like"/>
    <property type="match status" value="1"/>
</dbReference>
<protein>
    <submittedName>
        <fullName evidence="13">SNF2 family Nterminal domain containing protein</fullName>
    </submittedName>
</protein>
<sequence length="789" mass="86511">MKRNSRPELQQRPVEAVIDLTASDSDSDEDIIDLSRRLSALKPPSAQGARKPTLAQPAPAVARRSSSSSSSTTSLRGSSLHPSRPAQPPRTSIMLPIEAVTTPATTTAPKASSTTSRGGAVVDPSFAFPVFAASTSRTKLPPVNLAEVRRLNSQASLQAAGREQLQREQALAKESEEDNVIRLLRETLRISDGGSSDAKAASGGAAAANDQSSSSTTTVGQLGQDLTVTLLPYQLDGVKWMVDNESSATAIKGGILADDMGLGKTVTGAWTPSQIPKSLTIQVIALYLAHRTARRKPMLVVCMLSTLNQWLDEITTRIAKRKAARVLTYYGSGRSQSKELVESYDIVLTTYGTLAAEFKGKGTDAKAKTAAKPSLLASIHWWRVVLDEAHLIKNKKTKTAMAAHQLQAEQRCLDDLYSLLCFLHVPVVSDLDWWNTYIVKPSKAKATSTREKARRRLQLILQSLLLRRTKDQSYNGRPILQLPTKTITLRATTFSADERIVYDDLFNKAKNTFNKYARDGTVLNNYMKVLELLLRLRQACDHPALALKGKAAAPSGEEDVCPICVQPLEEDAVVASKCRHRFCADCIASQLASGESRCPTCDVAIDSDKLLPLSSSPKLNGRERPVAEEAEEHSSAKIEALMKALTKVREERPGEKSIVFSQFTSFLDLNHRMQAIERFNTDPRVSVMLISLKAGGTGLNLTVANHVFLLDPWWNPFTEVQAIDRVHRLGQTRPVSVTQFVIKDSVEEKIIKMQERKKALAADVLSSDTNKKASLSRLSVSELRHLFSD</sequence>
<feature type="compositionally biased region" description="Basic and acidic residues" evidence="9">
    <location>
        <begin position="620"/>
        <end position="633"/>
    </location>
</feature>
<keyword evidence="14" id="KW-1185">Reference proteome</keyword>
<dbReference type="Gene3D" id="3.30.40.10">
    <property type="entry name" value="Zinc/RING finger domain, C3HC4 (zinc finger)"/>
    <property type="match status" value="1"/>
</dbReference>
<keyword evidence="6" id="KW-0862">Zinc</keyword>
<evidence type="ECO:0000256" key="6">
    <source>
        <dbReference type="ARBA" id="ARBA00022833"/>
    </source>
</evidence>
<dbReference type="PROSITE" id="PS00518">
    <property type="entry name" value="ZF_RING_1"/>
    <property type="match status" value="1"/>
</dbReference>
<dbReference type="Pfam" id="PF00176">
    <property type="entry name" value="SNF2-rel_dom"/>
    <property type="match status" value="1"/>
</dbReference>
<feature type="domain" description="RING-type" evidence="10">
    <location>
        <begin position="561"/>
        <end position="602"/>
    </location>
</feature>
<keyword evidence="3 8" id="KW-0863">Zinc-finger</keyword>
<dbReference type="GO" id="GO:0005524">
    <property type="term" value="F:ATP binding"/>
    <property type="evidence" value="ECO:0007669"/>
    <property type="project" value="UniProtKB-KW"/>
</dbReference>
<gene>
    <name evidence="13" type="ORF">ACA1_389620</name>
</gene>
<feature type="region of interest" description="Disordered" evidence="9">
    <location>
        <begin position="614"/>
        <end position="633"/>
    </location>
</feature>
<evidence type="ECO:0000259" key="12">
    <source>
        <dbReference type="PROSITE" id="PS51194"/>
    </source>
</evidence>
<accession>L8GGC3</accession>
<dbReference type="OMA" id="MPLINED"/>
<feature type="region of interest" description="Disordered" evidence="9">
    <location>
        <begin position="1"/>
        <end position="91"/>
    </location>
</feature>
<name>L8GGC3_ACACF</name>
<feature type="domain" description="Helicase ATP-binding" evidence="11">
    <location>
        <begin position="245"/>
        <end position="444"/>
    </location>
</feature>
<dbReference type="KEGG" id="acan:ACA1_389620"/>
<dbReference type="EMBL" id="KB008156">
    <property type="protein sequence ID" value="ELR11241.1"/>
    <property type="molecule type" value="Genomic_DNA"/>
</dbReference>
<evidence type="ECO:0000313" key="13">
    <source>
        <dbReference type="EMBL" id="ELR11241.1"/>
    </source>
</evidence>
<dbReference type="Pfam" id="PF00271">
    <property type="entry name" value="Helicase_C"/>
    <property type="match status" value="1"/>
</dbReference>
<dbReference type="PANTHER" id="PTHR45626">
    <property type="entry name" value="TRANSCRIPTION TERMINATION FACTOR 2-RELATED"/>
    <property type="match status" value="1"/>
</dbReference>
<dbReference type="InterPro" id="IPR050628">
    <property type="entry name" value="SNF2_RAD54_helicase_TF"/>
</dbReference>
<dbReference type="AlphaFoldDB" id="L8GGC3"/>
<feature type="domain" description="Helicase C-terminal" evidence="12">
    <location>
        <begin position="606"/>
        <end position="775"/>
    </location>
</feature>
<dbReference type="VEuPathDB" id="AmoebaDB:ACA1_389620"/>
<dbReference type="InterPro" id="IPR014001">
    <property type="entry name" value="Helicase_ATP-bd"/>
</dbReference>
<dbReference type="STRING" id="1257118.L8GGC3"/>
<dbReference type="InterPro" id="IPR013083">
    <property type="entry name" value="Znf_RING/FYVE/PHD"/>
</dbReference>
<dbReference type="SUPFAM" id="SSF57850">
    <property type="entry name" value="RING/U-box"/>
    <property type="match status" value="1"/>
</dbReference>
<feature type="compositionally biased region" description="Low complexity" evidence="9">
    <location>
        <begin position="63"/>
        <end position="80"/>
    </location>
</feature>
<dbReference type="InterPro" id="IPR000330">
    <property type="entry name" value="SNF2_N"/>
</dbReference>
<dbReference type="SUPFAM" id="SSF52540">
    <property type="entry name" value="P-loop containing nucleoside triphosphate hydrolases"/>
    <property type="match status" value="2"/>
</dbReference>
<evidence type="ECO:0000256" key="8">
    <source>
        <dbReference type="PROSITE-ProRule" id="PRU00175"/>
    </source>
</evidence>